<evidence type="ECO:0000313" key="8">
    <source>
        <dbReference type="Proteomes" id="UP000663760"/>
    </source>
</evidence>
<keyword evidence="4 5" id="KW-0408">Iron</keyword>
<dbReference type="PANTHER" id="PTHR10543:SF101">
    <property type="entry name" value="9-CIS-EPOXYCAROTENOID DIOXYGENASE NCED6, CHLOROPLASTIC"/>
    <property type="match status" value="1"/>
</dbReference>
<comment type="similarity">
    <text evidence="1">Belongs to the carotenoid oxygenase family.</text>
</comment>
<feature type="binding site" evidence="5">
    <location>
        <position position="554"/>
    </location>
    <ligand>
        <name>Fe cation</name>
        <dbReference type="ChEBI" id="CHEBI:24875"/>
        <note>catalytic</note>
    </ligand>
</feature>
<keyword evidence="3" id="KW-0560">Oxidoreductase</keyword>
<evidence type="ECO:0000256" key="3">
    <source>
        <dbReference type="ARBA" id="ARBA00022964"/>
    </source>
</evidence>
<name>A0A7I8K2U3_SPIIN</name>
<protein>
    <submittedName>
        <fullName evidence="7">Uncharacterized protein</fullName>
    </submittedName>
</protein>
<dbReference type="GO" id="GO:0016121">
    <property type="term" value="P:carotene catabolic process"/>
    <property type="evidence" value="ECO:0007669"/>
    <property type="project" value="TreeGrafter"/>
</dbReference>
<dbReference type="EMBL" id="LR746265">
    <property type="protein sequence ID" value="CAA7390668.1"/>
    <property type="molecule type" value="Genomic_DNA"/>
</dbReference>
<proteinExistence type="inferred from homology"/>
<feature type="binding site" evidence="5">
    <location>
        <position position="377"/>
    </location>
    <ligand>
        <name>Fe cation</name>
        <dbReference type="ChEBI" id="CHEBI:24875"/>
        <note>catalytic</note>
    </ligand>
</feature>
<keyword evidence="2 5" id="KW-0479">Metal-binding</keyword>
<feature type="binding site" evidence="5">
    <location>
        <position position="309"/>
    </location>
    <ligand>
        <name>Fe cation</name>
        <dbReference type="ChEBI" id="CHEBI:24875"/>
        <note>catalytic</note>
    </ligand>
</feature>
<keyword evidence="8" id="KW-1185">Reference proteome</keyword>
<comment type="cofactor">
    <cofactor evidence="5">
        <name>Fe(2+)</name>
        <dbReference type="ChEBI" id="CHEBI:29033"/>
    </cofactor>
    <text evidence="5">Binds 1 Fe(2+) ion per subunit.</text>
</comment>
<evidence type="ECO:0000256" key="5">
    <source>
        <dbReference type="PIRSR" id="PIRSR604294-1"/>
    </source>
</evidence>
<dbReference type="PANTHER" id="PTHR10543">
    <property type="entry name" value="BETA-CAROTENE DIOXYGENASE"/>
    <property type="match status" value="1"/>
</dbReference>
<evidence type="ECO:0000256" key="6">
    <source>
        <dbReference type="SAM" id="MobiDB-lite"/>
    </source>
</evidence>
<feature type="binding site" evidence="5">
    <location>
        <position position="260"/>
    </location>
    <ligand>
        <name>Fe cation</name>
        <dbReference type="ChEBI" id="CHEBI:24875"/>
        <note>catalytic</note>
    </ligand>
</feature>
<dbReference type="Pfam" id="PF03055">
    <property type="entry name" value="RPE65"/>
    <property type="match status" value="1"/>
</dbReference>
<evidence type="ECO:0000256" key="4">
    <source>
        <dbReference type="ARBA" id="ARBA00023004"/>
    </source>
</evidence>
<evidence type="ECO:0000313" key="7">
    <source>
        <dbReference type="EMBL" id="CAA7390668.1"/>
    </source>
</evidence>
<organism evidence="7 8">
    <name type="scientific">Spirodela intermedia</name>
    <name type="common">Intermediate duckweed</name>
    <dbReference type="NCBI Taxonomy" id="51605"/>
    <lineage>
        <taxon>Eukaryota</taxon>
        <taxon>Viridiplantae</taxon>
        <taxon>Streptophyta</taxon>
        <taxon>Embryophyta</taxon>
        <taxon>Tracheophyta</taxon>
        <taxon>Spermatophyta</taxon>
        <taxon>Magnoliopsida</taxon>
        <taxon>Liliopsida</taxon>
        <taxon>Araceae</taxon>
        <taxon>Lemnoideae</taxon>
        <taxon>Spirodela</taxon>
    </lineage>
</organism>
<dbReference type="GO" id="GO:0046872">
    <property type="term" value="F:metal ion binding"/>
    <property type="evidence" value="ECO:0007669"/>
    <property type="project" value="UniProtKB-KW"/>
</dbReference>
<dbReference type="GO" id="GO:0010436">
    <property type="term" value="F:carotenoid dioxygenase activity"/>
    <property type="evidence" value="ECO:0007669"/>
    <property type="project" value="TreeGrafter"/>
</dbReference>
<gene>
    <name evidence="7" type="ORF">SI8410_02002114</name>
</gene>
<dbReference type="Proteomes" id="UP000663760">
    <property type="component" value="Chromosome 2"/>
</dbReference>
<keyword evidence="3" id="KW-0223">Dioxygenase</keyword>
<evidence type="ECO:0000256" key="2">
    <source>
        <dbReference type="ARBA" id="ARBA00022723"/>
    </source>
</evidence>
<reference evidence="7" key="1">
    <citation type="submission" date="2020-02" db="EMBL/GenBank/DDBJ databases">
        <authorList>
            <person name="Scholz U."/>
            <person name="Mascher M."/>
            <person name="Fiebig A."/>
        </authorList>
    </citation>
    <scope>NUCLEOTIDE SEQUENCE</scope>
</reference>
<sequence>MAHLAAAVAAPSLMKPKKASFNRRATAASSSSNKAPEPTVSTTPRRLNQLQQLASTVLDAVETKFITGPEKCRPLPRSVDPAVQLAGNFGPVGESPARHGLLVAGQIPADLRGGVYLRNGANPLLPPAGGHHLFDGDGMVHAVSLRDARSATYSCRFTRTSRLLQEAALGRPVFPRAIGELHGFSALGRLALLHLRDAAGIIDAGCSGVANAGLVFFDGRLLALSEDGLPYHLRVTDGGDLETVGSFDFEGKLGGSMIAHPKVDPTTGELFSLSNNMLWKPRLKSFRVSPTGKKSPDVEIHLQRPIIVHDFAITENHILVPDQQLVFDVTRLLKNQSPVSFDPRKKARLGVLPKYNERKQKQKLRWVDLPECGFYFHFWNAWEEEHGAIVVLASCMSPPDAMFSARRREDQTAPPVRSVLSEIRLRPATGECSNRIISQGTNLEAGQVNKLWLGRKTRFVYLAVAEPFPRCSGMTKVDLLTGEETRFVYGEQRFGGEPMFVPAESSEREDEGYVMSFVHDEEDTGESELVILDATTMGQLASVRLPSRVPYGFHGTFLSSRDLRNQR</sequence>
<dbReference type="OrthoDB" id="1069523at2759"/>
<dbReference type="InterPro" id="IPR004294">
    <property type="entry name" value="Carotenoid_Oase"/>
</dbReference>
<evidence type="ECO:0000256" key="1">
    <source>
        <dbReference type="ARBA" id="ARBA00006787"/>
    </source>
</evidence>
<feature type="compositionally biased region" description="Low complexity" evidence="6">
    <location>
        <begin position="22"/>
        <end position="35"/>
    </location>
</feature>
<accession>A0A7I8K2U3</accession>
<dbReference type="AlphaFoldDB" id="A0A7I8K2U3"/>
<feature type="region of interest" description="Disordered" evidence="6">
    <location>
        <begin position="17"/>
        <end position="43"/>
    </location>
</feature>
<dbReference type="GO" id="GO:0009570">
    <property type="term" value="C:chloroplast stroma"/>
    <property type="evidence" value="ECO:0007669"/>
    <property type="project" value="TreeGrafter"/>
</dbReference>